<gene>
    <name evidence="2" type="ORF">Tcan_05739</name>
</gene>
<feature type="transmembrane region" description="Helical" evidence="1">
    <location>
        <begin position="100"/>
        <end position="125"/>
    </location>
</feature>
<dbReference type="AlphaFoldDB" id="A0A0B2W2V0"/>
<dbReference type="Proteomes" id="UP000031036">
    <property type="component" value="Unassembled WGS sequence"/>
</dbReference>
<dbReference type="Pfam" id="PF10317">
    <property type="entry name" value="7TM_GPCR_Srd"/>
    <property type="match status" value="1"/>
</dbReference>
<comment type="caution">
    <text evidence="2">The sequence shown here is derived from an EMBL/GenBank/DDBJ whole genome shotgun (WGS) entry which is preliminary data.</text>
</comment>
<protein>
    <recommendedName>
        <fullName evidence="4">G protein-coupled receptor</fullName>
    </recommendedName>
</protein>
<dbReference type="SUPFAM" id="SSF81321">
    <property type="entry name" value="Family A G protein-coupled receptor-like"/>
    <property type="match status" value="1"/>
</dbReference>
<feature type="transmembrane region" description="Helical" evidence="1">
    <location>
        <begin position="63"/>
        <end position="94"/>
    </location>
</feature>
<sequence>MSLTEMSLSTDRKKPIFLKIMQGMANVFWVTEVVGSYVVVYITARKIIRKLRTTVTSSKAKLLLQQLTVVMLLQASFPFLFMILPIAVFCAIALTSINVMQYGSIVMIFLNWQTVVNPFITIYFIGPFRDRVRHAFPWNRGHRKLLVKTTTASRNDNGSSNFGRGYT</sequence>
<evidence type="ECO:0008006" key="4">
    <source>
        <dbReference type="Google" id="ProtNLM"/>
    </source>
</evidence>
<dbReference type="PANTHER" id="PTHR22943:SF248">
    <property type="entry name" value="SEVEN TM RECEPTOR"/>
    <property type="match status" value="1"/>
</dbReference>
<dbReference type="OrthoDB" id="5901832at2759"/>
<dbReference type="PANTHER" id="PTHR22943">
    <property type="entry name" value="7-TRANSMEMBRANE DOMAIN RECEPTOR C.ELEGANS"/>
    <property type="match status" value="1"/>
</dbReference>
<dbReference type="InterPro" id="IPR019421">
    <property type="entry name" value="7TM_GPCR_serpentine_rcpt_Srd"/>
</dbReference>
<reference evidence="2 3" key="1">
    <citation type="submission" date="2014-11" db="EMBL/GenBank/DDBJ databases">
        <title>Genetic blueprint of the zoonotic pathogen Toxocara canis.</title>
        <authorList>
            <person name="Zhu X.-Q."/>
            <person name="Korhonen P.K."/>
            <person name="Cai H."/>
            <person name="Young N.D."/>
            <person name="Nejsum P."/>
            <person name="von Samson-Himmelstjerna G."/>
            <person name="Boag P.R."/>
            <person name="Tan P."/>
            <person name="Li Q."/>
            <person name="Min J."/>
            <person name="Yang Y."/>
            <person name="Wang X."/>
            <person name="Fang X."/>
            <person name="Hall R.S."/>
            <person name="Hofmann A."/>
            <person name="Sternberg P.W."/>
            <person name="Jex A.R."/>
            <person name="Gasser R.B."/>
        </authorList>
    </citation>
    <scope>NUCLEOTIDE SEQUENCE [LARGE SCALE GENOMIC DNA]</scope>
    <source>
        <strain evidence="2">PN_DK_2014</strain>
    </source>
</reference>
<organism evidence="2 3">
    <name type="scientific">Toxocara canis</name>
    <name type="common">Canine roundworm</name>
    <dbReference type="NCBI Taxonomy" id="6265"/>
    <lineage>
        <taxon>Eukaryota</taxon>
        <taxon>Metazoa</taxon>
        <taxon>Ecdysozoa</taxon>
        <taxon>Nematoda</taxon>
        <taxon>Chromadorea</taxon>
        <taxon>Rhabditida</taxon>
        <taxon>Spirurina</taxon>
        <taxon>Ascaridomorpha</taxon>
        <taxon>Ascaridoidea</taxon>
        <taxon>Toxocaridae</taxon>
        <taxon>Toxocara</taxon>
    </lineage>
</organism>
<dbReference type="EMBL" id="JPKZ01000256">
    <property type="protein sequence ID" value="KHN88268.1"/>
    <property type="molecule type" value="Genomic_DNA"/>
</dbReference>
<keyword evidence="3" id="KW-1185">Reference proteome</keyword>
<evidence type="ECO:0000313" key="2">
    <source>
        <dbReference type="EMBL" id="KHN88268.1"/>
    </source>
</evidence>
<dbReference type="Gene3D" id="1.20.1070.10">
    <property type="entry name" value="Rhodopsin 7-helix transmembrane proteins"/>
    <property type="match status" value="1"/>
</dbReference>
<proteinExistence type="predicted"/>
<name>A0A0B2W2V0_TOXCA</name>
<keyword evidence="1" id="KW-0812">Transmembrane</keyword>
<dbReference type="STRING" id="6265.A0A0B2W2V0"/>
<accession>A0A0B2W2V0</accession>
<evidence type="ECO:0000313" key="3">
    <source>
        <dbReference type="Proteomes" id="UP000031036"/>
    </source>
</evidence>
<feature type="transmembrane region" description="Helical" evidence="1">
    <location>
        <begin position="20"/>
        <end position="42"/>
    </location>
</feature>
<evidence type="ECO:0000256" key="1">
    <source>
        <dbReference type="SAM" id="Phobius"/>
    </source>
</evidence>
<keyword evidence="1" id="KW-0472">Membrane</keyword>
<keyword evidence="1" id="KW-1133">Transmembrane helix</keyword>